<dbReference type="PANTHER" id="PTHR34310:SF9">
    <property type="entry name" value="BLR5716 PROTEIN"/>
    <property type="match status" value="1"/>
</dbReference>
<protein>
    <recommendedName>
        <fullName evidence="1">DUF427 domain-containing protein</fullName>
    </recommendedName>
</protein>
<dbReference type="InterPro" id="IPR038694">
    <property type="entry name" value="DUF427_sf"/>
</dbReference>
<dbReference type="AlphaFoldDB" id="A0A329QTM0"/>
<gene>
    <name evidence="2" type="ORF">DPM12_11625</name>
</gene>
<evidence type="ECO:0000313" key="3">
    <source>
        <dbReference type="Proteomes" id="UP000250462"/>
    </source>
</evidence>
<evidence type="ECO:0000259" key="1">
    <source>
        <dbReference type="Pfam" id="PF04248"/>
    </source>
</evidence>
<sequence>MTLTLNRGPLSGRPPEAVNYTIDGPEHRLLLSDFPRRVRAIFAGTEIIDSRRAKQLHETAYLPQLYVPEDDVRMDLLEPTDHRTRCPFKGDASYWSIRVDGRVADNAVWAYRDPTERASWLAGYYALQFDAMDSWFDEDEEIEGHLRDPYHRVDVRQSSRHVRVVADNVPVAETRRPMLLSETGLRNRYYIPPEDVREDLLHTSSTRTVCPYKGTATYHTLRIEDQVWEDTAWSYLDPFENALKVRGHLCFSGPGIEIEIDGSRVE</sequence>
<comment type="caution">
    <text evidence="2">The sequence shown here is derived from an EMBL/GenBank/DDBJ whole genome shotgun (WGS) entry which is preliminary data.</text>
</comment>
<dbReference type="Proteomes" id="UP000250462">
    <property type="component" value="Unassembled WGS sequence"/>
</dbReference>
<organism evidence="2 3">
    <name type="scientific">Phytoactinopolyspora halophila</name>
    <dbReference type="NCBI Taxonomy" id="1981511"/>
    <lineage>
        <taxon>Bacteria</taxon>
        <taxon>Bacillati</taxon>
        <taxon>Actinomycetota</taxon>
        <taxon>Actinomycetes</taxon>
        <taxon>Jiangellales</taxon>
        <taxon>Jiangellaceae</taxon>
        <taxon>Phytoactinopolyspora</taxon>
    </lineage>
</organism>
<accession>A0A329QTM0</accession>
<keyword evidence="3" id="KW-1185">Reference proteome</keyword>
<dbReference type="OrthoDB" id="285364at2"/>
<dbReference type="PANTHER" id="PTHR34310">
    <property type="entry name" value="DUF427 DOMAIN PROTEIN (AFU_ORTHOLOGUE AFUA_3G02220)"/>
    <property type="match status" value="1"/>
</dbReference>
<feature type="domain" description="DUF427" evidence="1">
    <location>
        <begin position="38"/>
        <end position="127"/>
    </location>
</feature>
<dbReference type="EMBL" id="QMIG01000010">
    <property type="protein sequence ID" value="RAW14068.1"/>
    <property type="molecule type" value="Genomic_DNA"/>
</dbReference>
<reference evidence="2 3" key="1">
    <citation type="submission" date="2018-06" db="EMBL/GenBank/DDBJ databases">
        <title>Phytoactinopolyspora halophila sp. nov., a novel halophilic actinomycete isolated from a saline soil in China.</title>
        <authorList>
            <person name="Tang S.-K."/>
        </authorList>
    </citation>
    <scope>NUCLEOTIDE SEQUENCE [LARGE SCALE GENOMIC DNA]</scope>
    <source>
        <strain evidence="2 3">YIM 96934</strain>
    </source>
</reference>
<proteinExistence type="predicted"/>
<dbReference type="InterPro" id="IPR007361">
    <property type="entry name" value="DUF427"/>
</dbReference>
<evidence type="ECO:0000313" key="2">
    <source>
        <dbReference type="EMBL" id="RAW14068.1"/>
    </source>
</evidence>
<feature type="domain" description="DUF427" evidence="1">
    <location>
        <begin position="162"/>
        <end position="251"/>
    </location>
</feature>
<name>A0A329QTM0_9ACTN</name>
<dbReference type="RefSeq" id="WP_112258490.1">
    <property type="nucleotide sequence ID" value="NZ_QMIG01000010.1"/>
</dbReference>
<dbReference type="Pfam" id="PF04248">
    <property type="entry name" value="NTP_transf_9"/>
    <property type="match status" value="2"/>
</dbReference>
<dbReference type="Gene3D" id="2.170.150.40">
    <property type="entry name" value="Domain of unknown function (DUF427)"/>
    <property type="match status" value="2"/>
</dbReference>